<evidence type="ECO:0000256" key="3">
    <source>
        <dbReference type="ARBA" id="ARBA00022448"/>
    </source>
</evidence>
<feature type="domain" description="ABC transmembrane type-2" evidence="12">
    <location>
        <begin position="39"/>
        <end position="265"/>
    </location>
</feature>
<evidence type="ECO:0000256" key="2">
    <source>
        <dbReference type="ARBA" id="ARBA00007783"/>
    </source>
</evidence>
<comment type="subcellular location">
    <subcellularLocation>
        <location evidence="11">Cell inner membrane</location>
        <topology evidence="11">Multi-pass membrane protein</topology>
    </subcellularLocation>
    <subcellularLocation>
        <location evidence="1">Cell membrane</location>
        <topology evidence="1">Multi-pass membrane protein</topology>
    </subcellularLocation>
</comment>
<keyword evidence="6 11" id="KW-0812">Transmembrane</keyword>
<gene>
    <name evidence="13" type="ORF">AZ34_04135</name>
</gene>
<evidence type="ECO:0000313" key="13">
    <source>
        <dbReference type="EMBL" id="EYC50344.1"/>
    </source>
</evidence>
<evidence type="ECO:0000256" key="10">
    <source>
        <dbReference type="ARBA" id="ARBA00023136"/>
    </source>
</evidence>
<evidence type="ECO:0000259" key="12">
    <source>
        <dbReference type="PROSITE" id="PS51012"/>
    </source>
</evidence>
<dbReference type="GO" id="GO:0015774">
    <property type="term" value="P:polysaccharide transport"/>
    <property type="evidence" value="ECO:0007669"/>
    <property type="project" value="UniProtKB-KW"/>
</dbReference>
<feature type="transmembrane region" description="Helical" evidence="11">
    <location>
        <begin position="188"/>
        <end position="208"/>
    </location>
</feature>
<feature type="transmembrane region" description="Helical" evidence="11">
    <location>
        <begin position="152"/>
        <end position="176"/>
    </location>
</feature>
<protein>
    <recommendedName>
        <fullName evidence="11">Transport permease protein</fullName>
    </recommendedName>
</protein>
<evidence type="ECO:0000256" key="11">
    <source>
        <dbReference type="RuleBase" id="RU361157"/>
    </source>
</evidence>
<dbReference type="Proteomes" id="UP000023268">
    <property type="component" value="Unassembled WGS sequence"/>
</dbReference>
<proteinExistence type="inferred from homology"/>
<dbReference type="InterPro" id="IPR000412">
    <property type="entry name" value="ABC_2_transport"/>
</dbReference>
<keyword evidence="4 11" id="KW-1003">Cell membrane</keyword>
<dbReference type="GO" id="GO:0140359">
    <property type="term" value="F:ABC-type transporter activity"/>
    <property type="evidence" value="ECO:0007669"/>
    <property type="project" value="InterPro"/>
</dbReference>
<reference evidence="13 14" key="1">
    <citation type="submission" date="2014-02" db="EMBL/GenBank/DDBJ databases">
        <title>Draft Genome of Hylemonella gracilis isolated from the Niagara River.</title>
        <authorList>
            <person name="Pawlowski D.R."/>
            <person name="Koudelka G.B."/>
        </authorList>
    </citation>
    <scope>NUCLEOTIDE SEQUENCE [LARGE SCALE GENOMIC DNA]</scope>
    <source>
        <strain evidence="13 14">Niagara R</strain>
    </source>
</reference>
<dbReference type="eggNOG" id="COG1682">
    <property type="taxonomic scope" value="Bacteria"/>
</dbReference>
<dbReference type="InterPro" id="IPR047817">
    <property type="entry name" value="ABC2_TM_bact-type"/>
</dbReference>
<dbReference type="STRING" id="1458275.AZ34_04135"/>
<evidence type="ECO:0000313" key="14">
    <source>
        <dbReference type="Proteomes" id="UP000023268"/>
    </source>
</evidence>
<dbReference type="RefSeq" id="WP_035605072.1">
    <property type="nucleotide sequence ID" value="NZ_JEMG01000001.1"/>
</dbReference>
<dbReference type="EMBL" id="JEMG01000001">
    <property type="protein sequence ID" value="EYC50344.1"/>
    <property type="molecule type" value="Genomic_DNA"/>
</dbReference>
<keyword evidence="7" id="KW-0972">Capsule biogenesis/degradation</keyword>
<dbReference type="PRINTS" id="PR00164">
    <property type="entry name" value="ABC2TRNSPORT"/>
</dbReference>
<evidence type="ECO:0000256" key="4">
    <source>
        <dbReference type="ARBA" id="ARBA00022475"/>
    </source>
</evidence>
<comment type="caution">
    <text evidence="13">The sequence shown here is derived from an EMBL/GenBank/DDBJ whole genome shotgun (WGS) entry which is preliminary data.</text>
</comment>
<evidence type="ECO:0000256" key="9">
    <source>
        <dbReference type="ARBA" id="ARBA00023047"/>
    </source>
</evidence>
<keyword evidence="10 11" id="KW-0472">Membrane</keyword>
<feature type="transmembrane region" description="Helical" evidence="11">
    <location>
        <begin position="241"/>
        <end position="262"/>
    </location>
</feature>
<keyword evidence="5" id="KW-0762">Sugar transport</keyword>
<evidence type="ECO:0000256" key="6">
    <source>
        <dbReference type="ARBA" id="ARBA00022692"/>
    </source>
</evidence>
<comment type="similarity">
    <text evidence="2 11">Belongs to the ABC-2 integral membrane protein family.</text>
</comment>
<dbReference type="GO" id="GO:0043190">
    <property type="term" value="C:ATP-binding cassette (ABC) transporter complex"/>
    <property type="evidence" value="ECO:0007669"/>
    <property type="project" value="InterPro"/>
</dbReference>
<keyword evidence="8 11" id="KW-1133">Transmembrane helix</keyword>
<dbReference type="PANTHER" id="PTHR30413">
    <property type="entry name" value="INNER MEMBRANE TRANSPORT PERMEASE"/>
    <property type="match status" value="1"/>
</dbReference>
<dbReference type="Pfam" id="PF01061">
    <property type="entry name" value="ABC2_membrane"/>
    <property type="match status" value="1"/>
</dbReference>
<dbReference type="OrthoDB" id="9786910at2"/>
<keyword evidence="3 11" id="KW-0813">Transport</keyword>
<dbReference type="AlphaFoldDB" id="A0A016XE07"/>
<evidence type="ECO:0000256" key="8">
    <source>
        <dbReference type="ARBA" id="ARBA00022989"/>
    </source>
</evidence>
<keyword evidence="9" id="KW-0625">Polysaccharide transport</keyword>
<feature type="transmembrane region" description="Helical" evidence="11">
    <location>
        <begin position="119"/>
        <end position="146"/>
    </location>
</feature>
<accession>A0A016XE07</accession>
<evidence type="ECO:0000256" key="5">
    <source>
        <dbReference type="ARBA" id="ARBA00022597"/>
    </source>
</evidence>
<evidence type="ECO:0000256" key="7">
    <source>
        <dbReference type="ARBA" id="ARBA00022903"/>
    </source>
</evidence>
<dbReference type="GO" id="GO:0015920">
    <property type="term" value="P:lipopolysaccharide transport"/>
    <property type="evidence" value="ECO:0007669"/>
    <property type="project" value="TreeGrafter"/>
</dbReference>
<dbReference type="InterPro" id="IPR013525">
    <property type="entry name" value="ABC2_TM"/>
</dbReference>
<feature type="transmembrane region" description="Helical" evidence="11">
    <location>
        <begin position="78"/>
        <end position="99"/>
    </location>
</feature>
<dbReference type="PROSITE" id="PS51012">
    <property type="entry name" value="ABC_TM2"/>
    <property type="match status" value="1"/>
</dbReference>
<evidence type="ECO:0000256" key="1">
    <source>
        <dbReference type="ARBA" id="ARBA00004651"/>
    </source>
</evidence>
<dbReference type="PIRSF" id="PIRSF006648">
    <property type="entry name" value="DrrB"/>
    <property type="match status" value="1"/>
</dbReference>
<sequence length="273" mass="30680">MQTFSTSPIEMLASLWRYRQLAMQMSKRDAIGRYRGSIMGLAWSFFNPLLMLVIYTIVFSGIFKSRWGVDTNESRADFALLLFVGMIVHGLFAECVNRAPTLILHNVNYVKKVVFPLDIIPWTALAAALFHAAISMLVLLLVQLILRQALPWTVVLLPVVVLPLILGVMGMSWLLASLGVYVRDVGQVTGVFSTVMLFISGVFFPISALPPAYQFWVRINPLAVVIEQCREILIFGRLPNMLTWSILLVAGLLLAWLGFAWFQKTRKGFADVL</sequence>
<name>A0A016XE07_9BURK</name>
<organism evidence="13 14">
    <name type="scientific">Hylemonella gracilis str. Niagara R</name>
    <dbReference type="NCBI Taxonomy" id="1458275"/>
    <lineage>
        <taxon>Bacteria</taxon>
        <taxon>Pseudomonadati</taxon>
        <taxon>Pseudomonadota</taxon>
        <taxon>Betaproteobacteria</taxon>
        <taxon>Burkholderiales</taxon>
        <taxon>Comamonadaceae</taxon>
        <taxon>Hylemonella</taxon>
    </lineage>
</organism>
<dbReference type="PANTHER" id="PTHR30413:SF10">
    <property type="entry name" value="CAPSULE POLYSACCHARIDE EXPORT INNER-MEMBRANE PROTEIN CTRC"/>
    <property type="match status" value="1"/>
</dbReference>
<feature type="transmembrane region" description="Helical" evidence="11">
    <location>
        <begin position="38"/>
        <end position="58"/>
    </location>
</feature>